<proteinExistence type="predicted"/>
<feature type="compositionally biased region" description="Polar residues" evidence="4">
    <location>
        <begin position="893"/>
        <end position="916"/>
    </location>
</feature>
<feature type="compositionally biased region" description="Polar residues" evidence="4">
    <location>
        <begin position="765"/>
        <end position="776"/>
    </location>
</feature>
<feature type="region of interest" description="Disordered" evidence="4">
    <location>
        <begin position="822"/>
        <end position="874"/>
    </location>
</feature>
<dbReference type="InterPro" id="IPR007219">
    <property type="entry name" value="XnlR_reg_dom"/>
</dbReference>
<dbReference type="InterPro" id="IPR001138">
    <property type="entry name" value="Zn2Cys6_DnaBD"/>
</dbReference>
<evidence type="ECO:0000256" key="2">
    <source>
        <dbReference type="ARBA" id="ARBA00022723"/>
    </source>
</evidence>
<evidence type="ECO:0000313" key="7">
    <source>
        <dbReference type="Proteomes" id="UP001176517"/>
    </source>
</evidence>
<dbReference type="PROSITE" id="PS50048">
    <property type="entry name" value="ZN2_CY6_FUNGAL_2"/>
    <property type="match status" value="1"/>
</dbReference>
<dbReference type="InterPro" id="IPR050613">
    <property type="entry name" value="Sec_Metabolite_Reg"/>
</dbReference>
<dbReference type="SUPFAM" id="SSF57701">
    <property type="entry name" value="Zn2/Cys6 DNA-binding domain"/>
    <property type="match status" value="1"/>
</dbReference>
<evidence type="ECO:0000256" key="4">
    <source>
        <dbReference type="SAM" id="MobiDB-lite"/>
    </source>
</evidence>
<dbReference type="Pfam" id="PF04082">
    <property type="entry name" value="Fungal_trans"/>
    <property type="match status" value="1"/>
</dbReference>
<dbReference type="AlphaFoldDB" id="A0AAN6GQ95"/>
<keyword evidence="3" id="KW-0539">Nucleus</keyword>
<dbReference type="Gene3D" id="4.10.240.10">
    <property type="entry name" value="Zn(2)-C6 fungal-type DNA-binding domain"/>
    <property type="match status" value="1"/>
</dbReference>
<feature type="compositionally biased region" description="Polar residues" evidence="4">
    <location>
        <begin position="935"/>
        <end position="955"/>
    </location>
</feature>
<sequence length="1000" mass="108663">MSKSRARASFSADTSLTDLGKPKKIIKRNRKITSCFQCREKKQKCDRVHPVCGECRAINGKCTYVSTIEEVEALRLKRQLQDSDTSDVSAPASDDDDDDDARRFDIDLARRKSGTVVFGGRVAEYRADAPDSDLFSAGPSTSAALLQTALLNHNKCFVSDHNVRMARAEAVSEVLSAVKINIPPIDSVREILGIYHTRLGCFCDAAQPDILWPRIEALLQWWYAGQHGLPPDPVLLPLLLVMLALGLQAKRTSDPRIPSDWGPKHILVENCSSESSLLLATGMITVTLQMSCQADWAVAYSAPLDMVRTELLRAVWHLAEHNLQFACTLVSSAVKLAQSAGLHRDPSHWQHMTPEEGYLRQCLWQNVVFFETFISNRIGQPPGLSGDRADAKIPQDYEAVRQLYNRLPAELATGLAPPPPSLTTFQFNTARFQACESLLEQNAHYFGVDPPKRQVVNHLREKYERWRESLPPLLRFRSLNEDDSPTDDQTTSDQLLFQRKMLELMYIQSQMTIHRPFLEVNPTPARSEMARQSMERCLKASERMVWLVSRLMSRRPPFVVLNIFGYHLFNSAVILAVYAPVAGAASQGLSATLDMAIQCLRALASTQRLHQVARQAATYVEIVGQLIEAQHSHSQRSRNGLGKSTRTDSGAGVVKVEAFDSDHDVLARGSGGLARPPFGSAALDPNGLPVMASYQYNVPPGSFSGLADVYGSSTHPDPHPFVGWAVHSSIASYGSGVPAQQQGQGLEGSPKSRVLGSDAVDPNLHRNSCSGVPSNDSATSSAAAMSGGGASGYPSQRTGLTELSTQWFDLLQGNSSSVPAGFSLTSSVDQQTPDHSSMSSFVPPPSDQISQALGMDSTSGGGAGAGQQREYMQSAAPPPVIAARANSMFAVGRTSSSNSMGGGSEATSPGSSNFNPQHPHDSNAHNHPAVFRSGWSASPSSNPKPRPAEQQQGSALSAVHHHQSRERGSGSDLDFSQMQLQPPLAAPNEGQFYRYPLPQA</sequence>
<dbReference type="Pfam" id="PF00172">
    <property type="entry name" value="Zn_clus"/>
    <property type="match status" value="1"/>
</dbReference>
<feature type="region of interest" description="Disordered" evidence="4">
    <location>
        <begin position="893"/>
        <end position="1000"/>
    </location>
</feature>
<name>A0AAN6GQ95_9BASI</name>
<comment type="subcellular location">
    <subcellularLocation>
        <location evidence="1">Nucleus</location>
    </subcellularLocation>
</comment>
<protein>
    <recommendedName>
        <fullName evidence="5">Zn(2)-C6 fungal-type domain-containing protein</fullName>
    </recommendedName>
</protein>
<dbReference type="GO" id="GO:0003677">
    <property type="term" value="F:DNA binding"/>
    <property type="evidence" value="ECO:0007669"/>
    <property type="project" value="InterPro"/>
</dbReference>
<dbReference type="EMBL" id="JAPDMZ010000088">
    <property type="protein sequence ID" value="KAK0550712.1"/>
    <property type="molecule type" value="Genomic_DNA"/>
</dbReference>
<keyword evidence="7" id="KW-1185">Reference proteome</keyword>
<dbReference type="PANTHER" id="PTHR31001">
    <property type="entry name" value="UNCHARACTERIZED TRANSCRIPTIONAL REGULATORY PROTEIN"/>
    <property type="match status" value="1"/>
</dbReference>
<evidence type="ECO:0000256" key="1">
    <source>
        <dbReference type="ARBA" id="ARBA00004123"/>
    </source>
</evidence>
<dbReference type="PROSITE" id="PS00463">
    <property type="entry name" value="ZN2_CY6_FUNGAL_1"/>
    <property type="match status" value="1"/>
</dbReference>
<dbReference type="SMART" id="SM00066">
    <property type="entry name" value="GAL4"/>
    <property type="match status" value="1"/>
</dbReference>
<gene>
    <name evidence="6" type="ORF">OC846_003569</name>
</gene>
<dbReference type="CDD" id="cd00067">
    <property type="entry name" value="GAL4"/>
    <property type="match status" value="1"/>
</dbReference>
<organism evidence="6 7">
    <name type="scientific">Tilletia horrida</name>
    <dbReference type="NCBI Taxonomy" id="155126"/>
    <lineage>
        <taxon>Eukaryota</taxon>
        <taxon>Fungi</taxon>
        <taxon>Dikarya</taxon>
        <taxon>Basidiomycota</taxon>
        <taxon>Ustilaginomycotina</taxon>
        <taxon>Exobasidiomycetes</taxon>
        <taxon>Tilletiales</taxon>
        <taxon>Tilletiaceae</taxon>
        <taxon>Tilletia</taxon>
    </lineage>
</organism>
<evidence type="ECO:0000313" key="6">
    <source>
        <dbReference type="EMBL" id="KAK0550712.1"/>
    </source>
</evidence>
<keyword evidence="2" id="KW-0479">Metal-binding</keyword>
<feature type="compositionally biased region" description="Polar residues" evidence="4">
    <location>
        <begin position="822"/>
        <end position="840"/>
    </location>
</feature>
<feature type="compositionally biased region" description="Low complexity" evidence="4">
    <location>
        <begin position="82"/>
        <end position="92"/>
    </location>
</feature>
<dbReference type="PANTHER" id="PTHR31001:SF56">
    <property type="entry name" value="ZN(2)-C6 FUNGAL-TYPE DOMAIN-CONTAINING PROTEIN"/>
    <property type="match status" value="1"/>
</dbReference>
<dbReference type="GO" id="GO:0000981">
    <property type="term" value="F:DNA-binding transcription factor activity, RNA polymerase II-specific"/>
    <property type="evidence" value="ECO:0007669"/>
    <property type="project" value="InterPro"/>
</dbReference>
<feature type="domain" description="Zn(2)-C6 fungal-type" evidence="5">
    <location>
        <begin position="34"/>
        <end position="64"/>
    </location>
</feature>
<reference evidence="6" key="1">
    <citation type="journal article" date="2023" name="PhytoFront">
        <title>Draft Genome Resources of Seven Strains of Tilletia horrida, Causal Agent of Kernel Smut of Rice.</title>
        <authorList>
            <person name="Khanal S."/>
            <person name="Antony Babu S."/>
            <person name="Zhou X.G."/>
        </authorList>
    </citation>
    <scope>NUCLEOTIDE SEQUENCE</scope>
    <source>
        <strain evidence="6">TX6</strain>
    </source>
</reference>
<feature type="region of interest" description="Disordered" evidence="4">
    <location>
        <begin position="735"/>
        <end position="797"/>
    </location>
</feature>
<dbReference type="GO" id="GO:0008270">
    <property type="term" value="F:zinc ion binding"/>
    <property type="evidence" value="ECO:0007669"/>
    <property type="project" value="InterPro"/>
</dbReference>
<dbReference type="GO" id="GO:0005634">
    <property type="term" value="C:nucleus"/>
    <property type="evidence" value="ECO:0007669"/>
    <property type="project" value="UniProtKB-SubCell"/>
</dbReference>
<feature type="region of interest" description="Disordered" evidence="4">
    <location>
        <begin position="80"/>
        <end position="101"/>
    </location>
</feature>
<dbReference type="CDD" id="cd12148">
    <property type="entry name" value="fungal_TF_MHR"/>
    <property type="match status" value="1"/>
</dbReference>
<comment type="caution">
    <text evidence="6">The sequence shown here is derived from an EMBL/GenBank/DDBJ whole genome shotgun (WGS) entry which is preliminary data.</text>
</comment>
<dbReference type="GO" id="GO:0006351">
    <property type="term" value="P:DNA-templated transcription"/>
    <property type="evidence" value="ECO:0007669"/>
    <property type="project" value="InterPro"/>
</dbReference>
<accession>A0AAN6GQ95</accession>
<evidence type="ECO:0000259" key="5">
    <source>
        <dbReference type="PROSITE" id="PS50048"/>
    </source>
</evidence>
<dbReference type="InterPro" id="IPR036864">
    <property type="entry name" value="Zn2-C6_fun-type_DNA-bd_sf"/>
</dbReference>
<dbReference type="Proteomes" id="UP001176517">
    <property type="component" value="Unassembled WGS sequence"/>
</dbReference>
<evidence type="ECO:0000256" key="3">
    <source>
        <dbReference type="ARBA" id="ARBA00023242"/>
    </source>
</evidence>
<dbReference type="SMART" id="SM00906">
    <property type="entry name" value="Fungal_trans"/>
    <property type="match status" value="1"/>
</dbReference>